<dbReference type="PANTHER" id="PTHR43122:SF1">
    <property type="entry name" value="IRON-SULFUR-BINDING PROTEIN"/>
    <property type="match status" value="1"/>
</dbReference>
<comment type="caution">
    <text evidence="6">The sequence shown here is derived from an EMBL/GenBank/DDBJ whole genome shotgun (WGS) entry which is preliminary data.</text>
</comment>
<reference evidence="6" key="1">
    <citation type="journal article" date="2021" name="PeerJ">
        <title>Extensive microbial diversity within the chicken gut microbiome revealed by metagenomics and culture.</title>
        <authorList>
            <person name="Gilroy R."/>
            <person name="Ravi A."/>
            <person name="Getino M."/>
            <person name="Pursley I."/>
            <person name="Horton D.L."/>
            <person name="Alikhan N.F."/>
            <person name="Baker D."/>
            <person name="Gharbi K."/>
            <person name="Hall N."/>
            <person name="Watson M."/>
            <person name="Adriaenssens E.M."/>
            <person name="Foster-Nyarko E."/>
            <person name="Jarju S."/>
            <person name="Secka A."/>
            <person name="Antonio M."/>
            <person name="Oren A."/>
            <person name="Chaudhuri R.R."/>
            <person name="La Ragione R."/>
            <person name="Hildebrand F."/>
            <person name="Pallen M.J."/>
        </authorList>
    </citation>
    <scope>NUCLEOTIDE SEQUENCE</scope>
    <source>
        <strain evidence="6">CHK121-7720</strain>
    </source>
</reference>
<evidence type="ECO:0000313" key="6">
    <source>
        <dbReference type="EMBL" id="HJG88456.1"/>
    </source>
</evidence>
<reference evidence="6" key="2">
    <citation type="submission" date="2021-09" db="EMBL/GenBank/DDBJ databases">
        <authorList>
            <person name="Gilroy R."/>
        </authorList>
    </citation>
    <scope>NUCLEOTIDE SEQUENCE</scope>
    <source>
        <strain evidence="6">CHK121-7720</strain>
    </source>
</reference>
<evidence type="ECO:0000259" key="5">
    <source>
        <dbReference type="PROSITE" id="PS51379"/>
    </source>
</evidence>
<dbReference type="InterPro" id="IPR008254">
    <property type="entry name" value="Flavodoxin/NO_synth"/>
</dbReference>
<dbReference type="Pfam" id="PF12838">
    <property type="entry name" value="Fer4_7"/>
    <property type="match status" value="1"/>
</dbReference>
<dbReference type="PROSITE" id="PS51379">
    <property type="entry name" value="4FE4S_FER_2"/>
    <property type="match status" value="2"/>
</dbReference>
<dbReference type="InterPro" id="IPR017896">
    <property type="entry name" value="4Fe4S_Fe-S-bd"/>
</dbReference>
<keyword evidence="2" id="KW-0408">Iron</keyword>
<dbReference type="AlphaFoldDB" id="A0A921MQV3"/>
<sequence>MYIAHFSPTGGTRKAAEIIGRALDPQATEIDLSSPKSVATPLDLSHDEVLLVAVPVYGGRVPAIALERLKRITGHDTPAIPVVVYGNRDYDDALLELKTALEANGFRPVAGVACIAEHSIMRVYATGRPDEADEHLLTQFAARIADKLDAVKNGSVPAPIEVKGNPQYKPYNGVPLKPHASRACNRCGTCAALCPVGAIPLDDPSKTDTSKCISCMRCIAVCPQQARKVSKLKVALSIRMLKKACESRKEPELFI</sequence>
<evidence type="ECO:0000259" key="4">
    <source>
        <dbReference type="PROSITE" id="PS50902"/>
    </source>
</evidence>
<dbReference type="InterPro" id="IPR047964">
    <property type="entry name" value="EFR1-like"/>
</dbReference>
<protein>
    <submittedName>
        <fullName evidence="6">EFR1 family ferrodoxin</fullName>
    </submittedName>
</protein>
<feature type="domain" description="4Fe-4S ferredoxin-type" evidence="5">
    <location>
        <begin position="174"/>
        <end position="202"/>
    </location>
</feature>
<dbReference type="Gene3D" id="3.30.70.20">
    <property type="match status" value="1"/>
</dbReference>
<dbReference type="Proteomes" id="UP000757103">
    <property type="component" value="Unassembled WGS sequence"/>
</dbReference>
<evidence type="ECO:0000256" key="3">
    <source>
        <dbReference type="ARBA" id="ARBA00023014"/>
    </source>
</evidence>
<accession>A0A921MQV3</accession>
<dbReference type="SUPFAM" id="SSF52218">
    <property type="entry name" value="Flavoproteins"/>
    <property type="match status" value="1"/>
</dbReference>
<dbReference type="InterPro" id="IPR017900">
    <property type="entry name" value="4Fe4S_Fe_S_CS"/>
</dbReference>
<dbReference type="InterPro" id="IPR029039">
    <property type="entry name" value="Flavoprotein-like_sf"/>
</dbReference>
<keyword evidence="1" id="KW-0479">Metal-binding</keyword>
<dbReference type="Gene3D" id="3.40.50.360">
    <property type="match status" value="1"/>
</dbReference>
<dbReference type="GO" id="GO:0046872">
    <property type="term" value="F:metal ion binding"/>
    <property type="evidence" value="ECO:0007669"/>
    <property type="project" value="UniProtKB-KW"/>
</dbReference>
<dbReference type="SUPFAM" id="SSF54862">
    <property type="entry name" value="4Fe-4S ferredoxins"/>
    <property type="match status" value="1"/>
</dbReference>
<proteinExistence type="predicted"/>
<evidence type="ECO:0000256" key="1">
    <source>
        <dbReference type="ARBA" id="ARBA00022723"/>
    </source>
</evidence>
<dbReference type="GO" id="GO:0051536">
    <property type="term" value="F:iron-sulfur cluster binding"/>
    <property type="evidence" value="ECO:0007669"/>
    <property type="project" value="UniProtKB-KW"/>
</dbReference>
<name>A0A921MQV3_9BACT</name>
<dbReference type="PANTHER" id="PTHR43122">
    <property type="entry name" value="FERREDOXIN SUBUNIT OF PYRUVATE:FLAVODOXIN OXIDOREDUCTASE-RELATED"/>
    <property type="match status" value="1"/>
</dbReference>
<dbReference type="GO" id="GO:0010181">
    <property type="term" value="F:FMN binding"/>
    <property type="evidence" value="ECO:0007669"/>
    <property type="project" value="InterPro"/>
</dbReference>
<feature type="domain" description="4Fe-4S ferredoxin-type" evidence="5">
    <location>
        <begin position="203"/>
        <end position="232"/>
    </location>
</feature>
<dbReference type="PROSITE" id="PS00198">
    <property type="entry name" value="4FE4S_FER_1"/>
    <property type="match status" value="1"/>
</dbReference>
<dbReference type="RefSeq" id="WP_273305498.1">
    <property type="nucleotide sequence ID" value="NZ_DYUD01000011.1"/>
</dbReference>
<organism evidence="6 7">
    <name type="scientific">Barnesiella viscericola</name>
    <dbReference type="NCBI Taxonomy" id="397865"/>
    <lineage>
        <taxon>Bacteria</taxon>
        <taxon>Pseudomonadati</taxon>
        <taxon>Bacteroidota</taxon>
        <taxon>Bacteroidia</taxon>
        <taxon>Bacteroidales</taxon>
        <taxon>Barnesiellaceae</taxon>
        <taxon>Barnesiella</taxon>
    </lineage>
</organism>
<dbReference type="PROSITE" id="PS50902">
    <property type="entry name" value="FLAVODOXIN_LIKE"/>
    <property type="match status" value="1"/>
</dbReference>
<feature type="domain" description="Flavodoxin-like" evidence="4">
    <location>
        <begin position="1"/>
        <end position="145"/>
    </location>
</feature>
<gene>
    <name evidence="6" type="ORF">K8U91_03115</name>
</gene>
<dbReference type="NCBIfam" id="NF038196">
    <property type="entry name" value="ferrodoxin_EFR1"/>
    <property type="match status" value="1"/>
</dbReference>
<evidence type="ECO:0000256" key="2">
    <source>
        <dbReference type="ARBA" id="ARBA00023004"/>
    </source>
</evidence>
<dbReference type="EMBL" id="DYUD01000011">
    <property type="protein sequence ID" value="HJG88456.1"/>
    <property type="molecule type" value="Genomic_DNA"/>
</dbReference>
<keyword evidence="3" id="KW-0411">Iron-sulfur</keyword>
<evidence type="ECO:0000313" key="7">
    <source>
        <dbReference type="Proteomes" id="UP000757103"/>
    </source>
</evidence>